<dbReference type="HOGENOM" id="CLU_090265_0_0_4"/>
<dbReference type="EMBL" id="CP001043">
    <property type="protein sequence ID" value="ACC70490.1"/>
    <property type="molecule type" value="Genomic_DNA"/>
</dbReference>
<feature type="signal peptide" evidence="3">
    <location>
        <begin position="1"/>
        <end position="25"/>
    </location>
</feature>
<dbReference type="PANTHER" id="PTHR35603:SF2">
    <property type="entry name" value="OUTER MEMBRANE LIPOPROTEIN"/>
    <property type="match status" value="1"/>
</dbReference>
<accession>B2JI96</accession>
<comment type="subcellular location">
    <subcellularLocation>
        <location evidence="1">Membrane</location>
    </subcellularLocation>
</comment>
<dbReference type="Pfam" id="PF05433">
    <property type="entry name" value="Rick_17kDa_Anti"/>
    <property type="match status" value="1"/>
</dbReference>
<dbReference type="STRING" id="391038.Bphy_1308"/>
<keyword evidence="2" id="KW-0472">Membrane</keyword>
<dbReference type="eggNOG" id="COG3133">
    <property type="taxonomic scope" value="Bacteria"/>
</dbReference>
<proteinExistence type="predicted"/>
<reference evidence="6" key="1">
    <citation type="journal article" date="2014" name="Stand. Genomic Sci.">
        <title>Complete genome sequence of Burkholderia phymatum STM815(T), a broad host range and efficient nitrogen-fixing symbiont of Mimosa species.</title>
        <authorList>
            <person name="Moulin L."/>
            <person name="Klonowska A."/>
            <person name="Caroline B."/>
            <person name="Booth K."/>
            <person name="Vriezen J.A."/>
            <person name="Melkonian R."/>
            <person name="James E.K."/>
            <person name="Young J.P."/>
            <person name="Bena G."/>
            <person name="Hauser L."/>
            <person name="Land M."/>
            <person name="Kyrpides N."/>
            <person name="Bruce D."/>
            <person name="Chain P."/>
            <person name="Copeland A."/>
            <person name="Pitluck S."/>
            <person name="Woyke T."/>
            <person name="Lizotte-Waniewski M."/>
            <person name="Bristow J."/>
            <person name="Riley M."/>
        </authorList>
    </citation>
    <scope>NUCLEOTIDE SEQUENCE [LARGE SCALE GENOMIC DNA]</scope>
    <source>
        <strain evidence="6">DSM 17167 / CIP 108236 / LMG 21445 / STM815</strain>
    </source>
</reference>
<evidence type="ECO:0000313" key="5">
    <source>
        <dbReference type="EMBL" id="ACC70490.1"/>
    </source>
</evidence>
<gene>
    <name evidence="5" type="ordered locus">Bphy_1308</name>
</gene>
<evidence type="ECO:0000256" key="3">
    <source>
        <dbReference type="SAM" id="SignalP"/>
    </source>
</evidence>
<dbReference type="Proteomes" id="UP000001192">
    <property type="component" value="Chromosome 1"/>
</dbReference>
<keyword evidence="3" id="KW-0732">Signal</keyword>
<dbReference type="InterPro" id="IPR051407">
    <property type="entry name" value="Bact_OM_lipoprot/Surf_antigen"/>
</dbReference>
<dbReference type="PANTHER" id="PTHR35603">
    <property type="match status" value="1"/>
</dbReference>
<dbReference type="RefSeq" id="WP_012400704.1">
    <property type="nucleotide sequence ID" value="NC_010622.1"/>
</dbReference>
<dbReference type="AlphaFoldDB" id="B2JI96"/>
<protein>
    <submittedName>
        <fullName evidence="5">17 kDa surface antigen</fullName>
    </submittedName>
</protein>
<evidence type="ECO:0000256" key="1">
    <source>
        <dbReference type="ARBA" id="ARBA00004370"/>
    </source>
</evidence>
<keyword evidence="6" id="KW-1185">Reference proteome</keyword>
<evidence type="ECO:0000259" key="4">
    <source>
        <dbReference type="Pfam" id="PF05433"/>
    </source>
</evidence>
<dbReference type="InterPro" id="IPR008816">
    <property type="entry name" value="Gly_zipper_2TM_dom"/>
</dbReference>
<dbReference type="GO" id="GO:0019867">
    <property type="term" value="C:outer membrane"/>
    <property type="evidence" value="ECO:0007669"/>
    <property type="project" value="InterPro"/>
</dbReference>
<organism evidence="5 6">
    <name type="scientific">Paraburkholderia phymatum (strain DSM 17167 / CIP 108236 / LMG 21445 / STM815)</name>
    <name type="common">Burkholderia phymatum</name>
    <dbReference type="NCBI Taxonomy" id="391038"/>
    <lineage>
        <taxon>Bacteria</taxon>
        <taxon>Pseudomonadati</taxon>
        <taxon>Pseudomonadota</taxon>
        <taxon>Betaproteobacteria</taxon>
        <taxon>Burkholderiales</taxon>
        <taxon>Burkholderiaceae</taxon>
        <taxon>Paraburkholderia</taxon>
    </lineage>
</organism>
<feature type="domain" description="Glycine zipper 2TM" evidence="4">
    <location>
        <begin position="127"/>
        <end position="168"/>
    </location>
</feature>
<name>B2JI96_PARP8</name>
<feature type="chain" id="PRO_5002779353" evidence="3">
    <location>
        <begin position="26"/>
        <end position="217"/>
    </location>
</feature>
<evidence type="ECO:0000313" key="6">
    <source>
        <dbReference type="Proteomes" id="UP000001192"/>
    </source>
</evidence>
<dbReference type="KEGG" id="bph:Bphy_1308"/>
<sequence length="217" mass="22604" precursor="true">MTHTRFVRPLVRTTLLALCVTLPLAGCVVPGNSPYGSQYGSTYGSSYATQPVYAQPAQPAYAQPGYVQQPYAQQPQYQHGYDQSDWQNNQTYQQQPQQGYGYGEQYGVVSSIQPLGNPGAVTAGGVAGTVIGAVVGGVIGNQFGRGHGRDAATAIGVLGGAVAGNQLGQQAGASSPGGYRIAVQLNDGSTRAFDVGSPGDLHPGDRVRIAGNRLDRY</sequence>
<evidence type="ECO:0000256" key="2">
    <source>
        <dbReference type="ARBA" id="ARBA00023136"/>
    </source>
</evidence>